<gene>
    <name evidence="1" type="ORF">ILUMI_26947</name>
</gene>
<comment type="caution">
    <text evidence="1">The sequence shown here is derived from an EMBL/GenBank/DDBJ whole genome shotgun (WGS) entry which is preliminary data.</text>
</comment>
<accession>A0A8K0FY70</accession>
<dbReference type="OrthoDB" id="6784235at2759"/>
<proteinExistence type="predicted"/>
<keyword evidence="2" id="KW-1185">Reference proteome</keyword>
<dbReference type="AlphaFoldDB" id="A0A8K0FY70"/>
<reference evidence="1" key="1">
    <citation type="submission" date="2019-08" db="EMBL/GenBank/DDBJ databases">
        <title>The genome of the North American firefly Photinus pyralis.</title>
        <authorList>
            <consortium name="Photinus pyralis genome working group"/>
            <person name="Fallon T.R."/>
            <person name="Sander Lower S.E."/>
            <person name="Weng J.-K."/>
        </authorList>
    </citation>
    <scope>NUCLEOTIDE SEQUENCE</scope>
    <source>
        <strain evidence="1">TRF0915ILg1</strain>
        <tissue evidence="1">Whole body</tissue>
    </source>
</reference>
<evidence type="ECO:0000313" key="2">
    <source>
        <dbReference type="Proteomes" id="UP000801492"/>
    </source>
</evidence>
<dbReference type="EMBL" id="VTPC01091207">
    <property type="protein sequence ID" value="KAF2879226.1"/>
    <property type="molecule type" value="Genomic_DNA"/>
</dbReference>
<organism evidence="1 2">
    <name type="scientific">Ignelater luminosus</name>
    <name type="common">Cucubano</name>
    <name type="synonym">Pyrophorus luminosus</name>
    <dbReference type="NCBI Taxonomy" id="2038154"/>
    <lineage>
        <taxon>Eukaryota</taxon>
        <taxon>Metazoa</taxon>
        <taxon>Ecdysozoa</taxon>
        <taxon>Arthropoda</taxon>
        <taxon>Hexapoda</taxon>
        <taxon>Insecta</taxon>
        <taxon>Pterygota</taxon>
        <taxon>Neoptera</taxon>
        <taxon>Endopterygota</taxon>
        <taxon>Coleoptera</taxon>
        <taxon>Polyphaga</taxon>
        <taxon>Elateriformia</taxon>
        <taxon>Elateroidea</taxon>
        <taxon>Elateridae</taxon>
        <taxon>Agrypninae</taxon>
        <taxon>Pyrophorini</taxon>
        <taxon>Ignelater</taxon>
    </lineage>
</organism>
<name>A0A8K0FY70_IGNLU</name>
<sequence length="147" mass="16539">MKNFALSELVPKNIKENYTKHMLLQSRNTLSTNPSEFWRFLNMQKDHSGIPSVMTCNNEDEDERNLDILVVKNSGHNTVRTDIDWDSEDDIPLAGFLTVPPAVTSVTCSNGLNSVIVPVQFSGTSGPNIPDCVRTPLDFFMNLFFDE</sequence>
<dbReference type="Proteomes" id="UP000801492">
    <property type="component" value="Unassembled WGS sequence"/>
</dbReference>
<protein>
    <submittedName>
        <fullName evidence="1">Uncharacterized protein</fullName>
    </submittedName>
</protein>
<evidence type="ECO:0000313" key="1">
    <source>
        <dbReference type="EMBL" id="KAF2879226.1"/>
    </source>
</evidence>